<evidence type="ECO:0000256" key="3">
    <source>
        <dbReference type="ARBA" id="ARBA00023012"/>
    </source>
</evidence>
<dbReference type="OrthoDB" id="9790442at2"/>
<dbReference type="Gene3D" id="1.10.10.10">
    <property type="entry name" value="Winged helix-like DNA-binding domain superfamily/Winged helix DNA-binding domain"/>
    <property type="match status" value="1"/>
</dbReference>
<dbReference type="RefSeq" id="WP_006861544.1">
    <property type="nucleotide sequence ID" value="NZ_ACCL02000007.1"/>
</dbReference>
<evidence type="ECO:0000256" key="4">
    <source>
        <dbReference type="ARBA" id="ARBA00023015"/>
    </source>
</evidence>
<evidence type="ECO:0000256" key="1">
    <source>
        <dbReference type="ARBA" id="ARBA00018672"/>
    </source>
</evidence>
<feature type="modified residue" description="4-aspartylphosphate" evidence="8">
    <location>
        <position position="56"/>
    </location>
</feature>
<organism evidence="12 13">
    <name type="scientific">Marvinbryantia formatexigens DSM 14469</name>
    <dbReference type="NCBI Taxonomy" id="478749"/>
    <lineage>
        <taxon>Bacteria</taxon>
        <taxon>Bacillati</taxon>
        <taxon>Bacillota</taxon>
        <taxon>Clostridia</taxon>
        <taxon>Lachnospirales</taxon>
        <taxon>Lachnospiraceae</taxon>
        <taxon>Marvinbryantia</taxon>
    </lineage>
</organism>
<comment type="function">
    <text evidence="7">May play the central regulatory role in sporulation. It may be an element of the effector pathway responsible for the activation of sporulation genes in response to nutritional stress. Spo0A may act in concert with spo0H (a sigma factor) to control the expression of some genes that are critical to the sporulation process.</text>
</comment>
<accession>C6LDQ2</accession>
<keyword evidence="5 9" id="KW-0238">DNA-binding</keyword>
<dbReference type="GO" id="GO:0000976">
    <property type="term" value="F:transcription cis-regulatory region binding"/>
    <property type="evidence" value="ECO:0007669"/>
    <property type="project" value="TreeGrafter"/>
</dbReference>
<evidence type="ECO:0000256" key="7">
    <source>
        <dbReference type="ARBA" id="ARBA00024867"/>
    </source>
</evidence>
<dbReference type="InterPro" id="IPR001867">
    <property type="entry name" value="OmpR/PhoB-type_DNA-bd"/>
</dbReference>
<feature type="DNA-binding region" description="OmpR/PhoB-type" evidence="9">
    <location>
        <begin position="127"/>
        <end position="223"/>
    </location>
</feature>
<dbReference type="PANTHER" id="PTHR48111">
    <property type="entry name" value="REGULATOR OF RPOS"/>
    <property type="match status" value="1"/>
</dbReference>
<dbReference type="GO" id="GO:0006355">
    <property type="term" value="P:regulation of DNA-templated transcription"/>
    <property type="evidence" value="ECO:0007669"/>
    <property type="project" value="InterPro"/>
</dbReference>
<dbReference type="Proteomes" id="UP000005561">
    <property type="component" value="Unassembled WGS sequence"/>
</dbReference>
<dbReference type="SUPFAM" id="SSF52172">
    <property type="entry name" value="CheY-like"/>
    <property type="match status" value="1"/>
</dbReference>
<dbReference type="AlphaFoldDB" id="C6LDQ2"/>
<dbReference type="SMART" id="SM00862">
    <property type="entry name" value="Trans_reg_C"/>
    <property type="match status" value="1"/>
</dbReference>
<evidence type="ECO:0000256" key="6">
    <source>
        <dbReference type="ARBA" id="ARBA00023163"/>
    </source>
</evidence>
<name>C6LDQ2_9FIRM</name>
<dbReference type="Pfam" id="PF00486">
    <property type="entry name" value="Trans_reg_C"/>
    <property type="match status" value="1"/>
</dbReference>
<dbReference type="STRING" id="168384.SAMN05660368_01077"/>
<evidence type="ECO:0000256" key="9">
    <source>
        <dbReference type="PROSITE-ProRule" id="PRU01091"/>
    </source>
</evidence>
<keyword evidence="2 8" id="KW-0597">Phosphoprotein</keyword>
<dbReference type="EMBL" id="ACCL02000007">
    <property type="protein sequence ID" value="EET61106.1"/>
    <property type="molecule type" value="Genomic_DNA"/>
</dbReference>
<dbReference type="GO" id="GO:0000156">
    <property type="term" value="F:phosphorelay response regulator activity"/>
    <property type="evidence" value="ECO:0007669"/>
    <property type="project" value="TreeGrafter"/>
</dbReference>
<keyword evidence="6" id="KW-0804">Transcription</keyword>
<dbReference type="InterPro" id="IPR011006">
    <property type="entry name" value="CheY-like_superfamily"/>
</dbReference>
<dbReference type="InterPro" id="IPR039420">
    <property type="entry name" value="WalR-like"/>
</dbReference>
<sequence length="228" mass="26352">MKKNRILIVEDEEKLARTMGDFLKFQGYDVCCAANGREALATFYKERKTLDLILLDIMMPDISGYEVLKEIRKTSNIPVIMLTARSSVEDQMSGFEKGADDYITKPYTLELVRLHIEAVLKRAGKLANILEYQDISVNLDAKKVYWKDKYIETTRKEYELLVYFIENSGIVLARNNILDAVWGYDYVGDIRTVDTLVKQLRKKLTEECTYIKSVYGVGYLFGEGNYEE</sequence>
<evidence type="ECO:0000256" key="8">
    <source>
        <dbReference type="PROSITE-ProRule" id="PRU00169"/>
    </source>
</evidence>
<evidence type="ECO:0000313" key="13">
    <source>
        <dbReference type="Proteomes" id="UP000005561"/>
    </source>
</evidence>
<evidence type="ECO:0000259" key="11">
    <source>
        <dbReference type="PROSITE" id="PS51755"/>
    </source>
</evidence>
<dbReference type="InterPro" id="IPR001789">
    <property type="entry name" value="Sig_transdc_resp-reg_receiver"/>
</dbReference>
<dbReference type="Gene3D" id="3.40.50.2300">
    <property type="match status" value="1"/>
</dbReference>
<dbReference type="SMART" id="SM00448">
    <property type="entry name" value="REC"/>
    <property type="match status" value="1"/>
</dbReference>
<proteinExistence type="predicted"/>
<feature type="domain" description="OmpR/PhoB-type" evidence="11">
    <location>
        <begin position="127"/>
        <end position="223"/>
    </location>
</feature>
<evidence type="ECO:0000256" key="5">
    <source>
        <dbReference type="ARBA" id="ARBA00023125"/>
    </source>
</evidence>
<gene>
    <name evidence="12" type="ORF">BRYFOR_06750</name>
</gene>
<protein>
    <recommendedName>
        <fullName evidence="1">Stage 0 sporulation protein A homolog</fullName>
    </recommendedName>
</protein>
<dbReference type="GO" id="GO:0032993">
    <property type="term" value="C:protein-DNA complex"/>
    <property type="evidence" value="ECO:0007669"/>
    <property type="project" value="TreeGrafter"/>
</dbReference>
<feature type="domain" description="Response regulatory" evidence="10">
    <location>
        <begin position="5"/>
        <end position="120"/>
    </location>
</feature>
<keyword evidence="4" id="KW-0805">Transcription regulation</keyword>
<dbReference type="CDD" id="cd17574">
    <property type="entry name" value="REC_OmpR"/>
    <property type="match status" value="1"/>
</dbReference>
<keyword evidence="3" id="KW-0902">Two-component regulatory system</keyword>
<evidence type="ECO:0000256" key="2">
    <source>
        <dbReference type="ARBA" id="ARBA00022553"/>
    </source>
</evidence>
<reference evidence="12" key="1">
    <citation type="submission" date="2009-07" db="EMBL/GenBank/DDBJ databases">
        <authorList>
            <person name="Weinstock G."/>
            <person name="Sodergren E."/>
            <person name="Clifton S."/>
            <person name="Fulton L."/>
            <person name="Fulton B."/>
            <person name="Courtney L."/>
            <person name="Fronick C."/>
            <person name="Harrison M."/>
            <person name="Strong C."/>
            <person name="Farmer C."/>
            <person name="Delahaunty K."/>
            <person name="Markovic C."/>
            <person name="Hall O."/>
            <person name="Minx P."/>
            <person name="Tomlinson C."/>
            <person name="Mitreva M."/>
            <person name="Nelson J."/>
            <person name="Hou S."/>
            <person name="Wollam A."/>
            <person name="Pepin K.H."/>
            <person name="Johnson M."/>
            <person name="Bhonagiri V."/>
            <person name="Nash W.E."/>
            <person name="Warren W."/>
            <person name="Chinwalla A."/>
            <person name="Mardis E.R."/>
            <person name="Wilson R.K."/>
        </authorList>
    </citation>
    <scope>NUCLEOTIDE SEQUENCE [LARGE SCALE GENOMIC DNA]</scope>
    <source>
        <strain evidence="12">DSM 14469</strain>
    </source>
</reference>
<keyword evidence="13" id="KW-1185">Reference proteome</keyword>
<dbReference type="FunFam" id="3.40.50.2300:FF:000001">
    <property type="entry name" value="DNA-binding response regulator PhoB"/>
    <property type="match status" value="1"/>
</dbReference>
<dbReference type="PROSITE" id="PS51755">
    <property type="entry name" value="OMPR_PHOB"/>
    <property type="match status" value="1"/>
</dbReference>
<evidence type="ECO:0000259" key="10">
    <source>
        <dbReference type="PROSITE" id="PS50110"/>
    </source>
</evidence>
<dbReference type="PROSITE" id="PS50110">
    <property type="entry name" value="RESPONSE_REGULATORY"/>
    <property type="match status" value="1"/>
</dbReference>
<dbReference type="eggNOG" id="COG0745">
    <property type="taxonomic scope" value="Bacteria"/>
</dbReference>
<dbReference type="CDD" id="cd00383">
    <property type="entry name" value="trans_reg_C"/>
    <property type="match status" value="1"/>
</dbReference>
<dbReference type="Pfam" id="PF00072">
    <property type="entry name" value="Response_reg"/>
    <property type="match status" value="1"/>
</dbReference>
<dbReference type="GO" id="GO:0005829">
    <property type="term" value="C:cytosol"/>
    <property type="evidence" value="ECO:0007669"/>
    <property type="project" value="TreeGrafter"/>
</dbReference>
<evidence type="ECO:0000313" key="12">
    <source>
        <dbReference type="EMBL" id="EET61106.1"/>
    </source>
</evidence>
<dbReference type="InterPro" id="IPR036388">
    <property type="entry name" value="WH-like_DNA-bd_sf"/>
</dbReference>
<dbReference type="PANTHER" id="PTHR48111:SF1">
    <property type="entry name" value="TWO-COMPONENT RESPONSE REGULATOR ORR33"/>
    <property type="match status" value="1"/>
</dbReference>
<comment type="caution">
    <text evidence="12">The sequence shown here is derived from an EMBL/GenBank/DDBJ whole genome shotgun (WGS) entry which is preliminary data.</text>
</comment>